<accession>A0A4Y9Y709</accession>
<comment type="caution">
    <text evidence="2">The sequence shown here is derived from an EMBL/GenBank/DDBJ whole genome shotgun (WGS) entry which is preliminary data.</text>
</comment>
<protein>
    <submittedName>
        <fullName evidence="2">Uncharacterized protein</fullName>
    </submittedName>
</protein>
<dbReference type="EMBL" id="SEOQ01000742">
    <property type="protein sequence ID" value="TFY57553.1"/>
    <property type="molecule type" value="Genomic_DNA"/>
</dbReference>
<sequence length="209" mass="23248">MYHPSVLLFISLLFTLPFFLTSTQAQESLQVACGSDGEILHNSTLVGLSGEHDIRTTLRTCPGFANKSANSSNSRGLTAPKKKRDFVQCTPLDCALVVCANFTYHQPQISDCEYLTRAVMNLGNITIPMTSLYQVTFNTCSFEFANEDQEDYIVCWLDFALNSLTSAERCFGSYPSMCSTAGAQCRETDPENSYFWRLQIVYPYSGPGT</sequence>
<feature type="chain" id="PRO_5021469031" evidence="1">
    <location>
        <begin position="26"/>
        <end position="209"/>
    </location>
</feature>
<gene>
    <name evidence="2" type="ORF">EVG20_g8498</name>
</gene>
<organism evidence="2 3">
    <name type="scientific">Dentipellis fragilis</name>
    <dbReference type="NCBI Taxonomy" id="205917"/>
    <lineage>
        <taxon>Eukaryota</taxon>
        <taxon>Fungi</taxon>
        <taxon>Dikarya</taxon>
        <taxon>Basidiomycota</taxon>
        <taxon>Agaricomycotina</taxon>
        <taxon>Agaricomycetes</taxon>
        <taxon>Russulales</taxon>
        <taxon>Hericiaceae</taxon>
        <taxon>Dentipellis</taxon>
    </lineage>
</organism>
<proteinExistence type="predicted"/>
<reference evidence="2 3" key="1">
    <citation type="submission" date="2019-02" db="EMBL/GenBank/DDBJ databases">
        <title>Genome sequencing of the rare red list fungi Dentipellis fragilis.</title>
        <authorList>
            <person name="Buettner E."/>
            <person name="Kellner H."/>
        </authorList>
    </citation>
    <scope>NUCLEOTIDE SEQUENCE [LARGE SCALE GENOMIC DNA]</scope>
    <source>
        <strain evidence="2 3">DSM 105465</strain>
    </source>
</reference>
<dbReference type="OrthoDB" id="3174532at2759"/>
<evidence type="ECO:0000256" key="1">
    <source>
        <dbReference type="SAM" id="SignalP"/>
    </source>
</evidence>
<name>A0A4Y9Y709_9AGAM</name>
<keyword evidence="1" id="KW-0732">Signal</keyword>
<dbReference type="Proteomes" id="UP000298327">
    <property type="component" value="Unassembled WGS sequence"/>
</dbReference>
<keyword evidence="3" id="KW-1185">Reference proteome</keyword>
<feature type="signal peptide" evidence="1">
    <location>
        <begin position="1"/>
        <end position="25"/>
    </location>
</feature>
<evidence type="ECO:0000313" key="2">
    <source>
        <dbReference type="EMBL" id="TFY57553.1"/>
    </source>
</evidence>
<evidence type="ECO:0000313" key="3">
    <source>
        <dbReference type="Proteomes" id="UP000298327"/>
    </source>
</evidence>
<dbReference type="AlphaFoldDB" id="A0A4Y9Y709"/>